<dbReference type="GO" id="GO:0005254">
    <property type="term" value="F:chloride channel activity"/>
    <property type="evidence" value="ECO:0007669"/>
    <property type="project" value="UniProtKB-UniRule"/>
</dbReference>
<dbReference type="SMART" id="SM00116">
    <property type="entry name" value="CBS"/>
    <property type="match status" value="2"/>
</dbReference>
<feature type="transmembrane region" description="Helical" evidence="11">
    <location>
        <begin position="310"/>
        <end position="328"/>
    </location>
</feature>
<evidence type="ECO:0000256" key="12">
    <source>
        <dbReference type="SAM" id="MobiDB-lite"/>
    </source>
</evidence>
<evidence type="ECO:0000256" key="11">
    <source>
        <dbReference type="RuleBase" id="RU361221"/>
    </source>
</evidence>
<dbReference type="Gene3D" id="1.10.3080.10">
    <property type="entry name" value="Clc chloride channel"/>
    <property type="match status" value="1"/>
</dbReference>
<name>A0A0H5QV50_9EUKA</name>
<keyword evidence="7 10" id="KW-0129">CBS domain</keyword>
<comment type="similarity">
    <text evidence="11">Belongs to the chloride channel (TC 2.A.49) family.</text>
</comment>
<dbReference type="Gene3D" id="3.10.580.10">
    <property type="entry name" value="CBS-domain"/>
    <property type="match status" value="1"/>
</dbReference>
<dbReference type="GO" id="GO:0016020">
    <property type="term" value="C:membrane"/>
    <property type="evidence" value="ECO:0007669"/>
    <property type="project" value="UniProtKB-SubCell"/>
</dbReference>
<evidence type="ECO:0000256" key="6">
    <source>
        <dbReference type="ARBA" id="ARBA00023065"/>
    </source>
</evidence>
<dbReference type="Pfam" id="PF00571">
    <property type="entry name" value="CBS"/>
    <property type="match status" value="1"/>
</dbReference>
<dbReference type="EMBL" id="HACM01005024">
    <property type="protein sequence ID" value="CRZ05466.1"/>
    <property type="molecule type" value="Transcribed_RNA"/>
</dbReference>
<feature type="transmembrane region" description="Helical" evidence="11">
    <location>
        <begin position="155"/>
        <end position="174"/>
    </location>
</feature>
<evidence type="ECO:0000256" key="10">
    <source>
        <dbReference type="PROSITE-ProRule" id="PRU00703"/>
    </source>
</evidence>
<dbReference type="InterPro" id="IPR001807">
    <property type="entry name" value="ClC"/>
</dbReference>
<evidence type="ECO:0000256" key="2">
    <source>
        <dbReference type="ARBA" id="ARBA00022448"/>
    </source>
</evidence>
<reference evidence="14" key="1">
    <citation type="submission" date="2015-04" db="EMBL/GenBank/DDBJ databases">
        <title>The genome sequence of the plant pathogenic Rhizarian Plasmodiophora brassicae reveals insights in its biotrophic life cycle and the origin of chitin synthesis.</title>
        <authorList>
            <person name="Schwelm A."/>
            <person name="Fogelqvist J."/>
            <person name="Knaust A."/>
            <person name="Julke S."/>
            <person name="Lilja T."/>
            <person name="Dhandapani V."/>
            <person name="Bonilla-Rosso G."/>
            <person name="Karlsson M."/>
            <person name="Shevchenko A."/>
            <person name="Choi S.R."/>
            <person name="Kim H.G."/>
            <person name="Park J.Y."/>
            <person name="Lim Y.P."/>
            <person name="Ludwig-Muller J."/>
            <person name="Dixelius C."/>
        </authorList>
    </citation>
    <scope>NUCLEOTIDE SEQUENCE</scope>
    <source>
        <tissue evidence="14">Potato root galls</tissue>
    </source>
</reference>
<dbReference type="Pfam" id="PF00654">
    <property type="entry name" value="Voltage_CLC"/>
    <property type="match status" value="1"/>
</dbReference>
<feature type="domain" description="CBS" evidence="13">
    <location>
        <begin position="680"/>
        <end position="737"/>
    </location>
</feature>
<evidence type="ECO:0000313" key="14">
    <source>
        <dbReference type="EMBL" id="CRZ05466.1"/>
    </source>
</evidence>
<keyword evidence="8 11" id="KW-0472">Membrane</keyword>
<dbReference type="PANTHER" id="PTHR11689">
    <property type="entry name" value="CHLORIDE CHANNEL PROTEIN CLC FAMILY MEMBER"/>
    <property type="match status" value="1"/>
</dbReference>
<dbReference type="AlphaFoldDB" id="A0A0H5QV50"/>
<feature type="transmembrane region" description="Helical" evidence="11">
    <location>
        <begin position="349"/>
        <end position="370"/>
    </location>
</feature>
<dbReference type="PROSITE" id="PS51371">
    <property type="entry name" value="CBS"/>
    <property type="match status" value="1"/>
</dbReference>
<evidence type="ECO:0000256" key="9">
    <source>
        <dbReference type="ARBA" id="ARBA00023214"/>
    </source>
</evidence>
<organism evidence="14">
    <name type="scientific">Spongospora subterranea</name>
    <dbReference type="NCBI Taxonomy" id="70186"/>
    <lineage>
        <taxon>Eukaryota</taxon>
        <taxon>Sar</taxon>
        <taxon>Rhizaria</taxon>
        <taxon>Endomyxa</taxon>
        <taxon>Phytomyxea</taxon>
        <taxon>Plasmodiophorida</taxon>
        <taxon>Plasmodiophoridae</taxon>
        <taxon>Spongospora</taxon>
    </lineage>
</organism>
<keyword evidence="6 11" id="KW-0406">Ion transport</keyword>
<dbReference type="InterPro" id="IPR014743">
    <property type="entry name" value="Cl-channel_core"/>
</dbReference>
<dbReference type="InterPro" id="IPR051280">
    <property type="entry name" value="Cl-channel/antiporter"/>
</dbReference>
<dbReference type="InterPro" id="IPR000644">
    <property type="entry name" value="CBS_dom"/>
</dbReference>
<accession>A0A0H5QV50</accession>
<feature type="transmembrane region" description="Helical" evidence="11">
    <location>
        <begin position="55"/>
        <end position="80"/>
    </location>
</feature>
<keyword evidence="9 11" id="KW-0868">Chloride</keyword>
<evidence type="ECO:0000256" key="4">
    <source>
        <dbReference type="ARBA" id="ARBA00022737"/>
    </source>
</evidence>
<keyword evidence="5 11" id="KW-1133">Transmembrane helix</keyword>
<evidence type="ECO:0000256" key="7">
    <source>
        <dbReference type="ARBA" id="ARBA00023122"/>
    </source>
</evidence>
<dbReference type="PRINTS" id="PR00762">
    <property type="entry name" value="CLCHANNEL"/>
</dbReference>
<protein>
    <recommendedName>
        <fullName evidence="11">Chloride channel protein</fullName>
    </recommendedName>
</protein>
<dbReference type="SUPFAM" id="SSF54631">
    <property type="entry name" value="CBS-domain pair"/>
    <property type="match status" value="1"/>
</dbReference>
<evidence type="ECO:0000256" key="8">
    <source>
        <dbReference type="ARBA" id="ARBA00023136"/>
    </source>
</evidence>
<dbReference type="CDD" id="cd04591">
    <property type="entry name" value="CBS_pair_voltage-gated_CLC_euk_bac"/>
    <property type="match status" value="1"/>
</dbReference>
<keyword evidence="3 11" id="KW-0812">Transmembrane</keyword>
<proteinExistence type="inferred from homology"/>
<keyword evidence="4" id="KW-0677">Repeat</keyword>
<dbReference type="PANTHER" id="PTHR11689:SF136">
    <property type="entry name" value="H(+)_CL(-) EXCHANGE TRANSPORTER 7"/>
    <property type="match status" value="1"/>
</dbReference>
<evidence type="ECO:0000259" key="13">
    <source>
        <dbReference type="PROSITE" id="PS51371"/>
    </source>
</evidence>
<feature type="transmembrane region" description="Helical" evidence="11">
    <location>
        <begin position="253"/>
        <end position="276"/>
    </location>
</feature>
<feature type="transmembrane region" description="Helical" evidence="11">
    <location>
        <begin position="218"/>
        <end position="241"/>
    </location>
</feature>
<comment type="caution">
    <text evidence="11">Lacks conserved residue(s) required for the propagation of feature annotation.</text>
</comment>
<evidence type="ECO:0000256" key="3">
    <source>
        <dbReference type="ARBA" id="ARBA00022692"/>
    </source>
</evidence>
<feature type="transmembrane region" description="Helical" evidence="11">
    <location>
        <begin position="451"/>
        <end position="470"/>
    </location>
</feature>
<comment type="subcellular location">
    <subcellularLocation>
        <location evidence="1 11">Membrane</location>
        <topology evidence="1 11">Multi-pass membrane protein</topology>
    </subcellularLocation>
</comment>
<feature type="region of interest" description="Disordered" evidence="12">
    <location>
        <begin position="1"/>
        <end position="25"/>
    </location>
</feature>
<feature type="transmembrane region" description="Helical" evidence="11">
    <location>
        <begin position="100"/>
        <end position="125"/>
    </location>
</feature>
<dbReference type="InterPro" id="IPR046342">
    <property type="entry name" value="CBS_dom_sf"/>
</dbReference>
<feature type="transmembrane region" description="Helical" evidence="11">
    <location>
        <begin position="482"/>
        <end position="508"/>
    </location>
</feature>
<sequence>MTNDAQQRLLPSEPITPTHRQPEPDLDTFDCFESNSLVRRIEVRRRTRGFFRHRAVVRWILISVVATFTGLIALLIWVVTRGIQHQKLSATHRLVRSGHVLAPILVHCGTSCVLACMAAMLVAFVEPIAVSSGIPQIKCVLNGLKIPRVVRVKTLFVKALGVAFSVAAGLPVGIEGPMIHCGAICGAGVSQGKSTMFGIDTSFTKFSGFRNDKEKRDFVSAGAAAGVACAFGAPIGGVLFSLEEGSSFWNQKLTWRTFFCSMMSYFVLAMFTSALVDDNTWGRLNDSSMFTFGDFTAMGQNEFTYSAYELPLFILMGVFGGLAGALYNHLNMLITKWRRVSVQNPGRKIFEAGTTGLLFALCTFSISLAYRDRCISIDESHDSVTQHIVRFYCDEGYFNPLASILLVPFDQAIKLLFHSSFNFNYTDLLIVFTLIFVASCWCYGLSIPSGLFIPTLFAGAAFGRAIGQIVNDNAAFATVDAGTYSLIGAAAVLGGMARMTISLTVILIEATGDIQYGLPIMMTLMTARWMGGCFNEGLYDIHIHMNGWQFLEFDPPPVVQYLLAFDIMSIEPIYLREVETVARVVEVLTNCQHNGFPVVERSEPSSGAVMPAFCGMIKRHHLTVLLQAHCFSEEMPEPYKSPPRMQYAAMETSYPRYPTIADICLTPADLESFIDLTPYMDPAPYVMQQLAPASTVFRLYRTMGLRHIPVVTKANRLVGIITRKDLTHIRFRRQLTELVNDQGAMADHVGLYEDVSQYEFVKNFLERHRAP</sequence>
<keyword evidence="2 11" id="KW-0813">Transport</keyword>
<evidence type="ECO:0000256" key="5">
    <source>
        <dbReference type="ARBA" id="ARBA00022989"/>
    </source>
</evidence>
<dbReference type="SUPFAM" id="SSF81340">
    <property type="entry name" value="Clc chloride channel"/>
    <property type="match status" value="1"/>
</dbReference>
<evidence type="ECO:0000256" key="1">
    <source>
        <dbReference type="ARBA" id="ARBA00004141"/>
    </source>
</evidence>